<evidence type="ECO:0008006" key="3">
    <source>
        <dbReference type="Google" id="ProtNLM"/>
    </source>
</evidence>
<evidence type="ECO:0000313" key="1">
    <source>
        <dbReference type="EMBL" id="MBK1630285.1"/>
    </source>
</evidence>
<proteinExistence type="predicted"/>
<dbReference type="EMBL" id="NRRV01000010">
    <property type="protein sequence ID" value="MBK1630285.1"/>
    <property type="molecule type" value="Genomic_DNA"/>
</dbReference>
<protein>
    <recommendedName>
        <fullName evidence="3">DUF3102 domain-containing protein</fullName>
    </recommendedName>
</protein>
<organism evidence="1 2">
    <name type="scientific">Thiohalocapsa halophila</name>
    <dbReference type="NCBI Taxonomy" id="69359"/>
    <lineage>
        <taxon>Bacteria</taxon>
        <taxon>Pseudomonadati</taxon>
        <taxon>Pseudomonadota</taxon>
        <taxon>Gammaproteobacteria</taxon>
        <taxon>Chromatiales</taxon>
        <taxon>Chromatiaceae</taxon>
        <taxon>Thiohalocapsa</taxon>
    </lineage>
</organism>
<dbReference type="Proteomes" id="UP000748752">
    <property type="component" value="Unassembled WGS sequence"/>
</dbReference>
<accession>A0ABS1CEH1</accession>
<comment type="caution">
    <text evidence="1">The sequence shown here is derived from an EMBL/GenBank/DDBJ whole genome shotgun (WGS) entry which is preliminary data.</text>
</comment>
<sequence>MAVDYQRLSSEVDQAARRLFETQREIKKWFDEVEEAVRRESVHHALRYGAAALHRQQAMSKSGAWPRAMMDECEQIIEFAREVIEPGIQRFTLTQHCGAAQQIAAFRETMQSEVGWLKDLGYLAEANRHLTQGQRVIHSIELRAEWQDTLARCQDYPRQPTPGASTPGQDLTDEIKQGDELLEVLGTIPATVLSDAEKHAHRSTISTRQGVLKQSVDERNAALTALDDLRILNAEMLAEARAEVERVRLLFVGRRDEEQINDLAKLIDRIKADMVAWDAGAVSVERLSELLTDQLTHQLGDLQVWLEQMDIEPPMQWDLETIYRALAAEQVEGARRRSTDWLRPRLLDDDAIAQMDQARCDALVQELANAPGYLADADASVVARQLAALRQRQATLAEQGRAAKVAAWRAQLAPAQQPAALDRASTEALLKTLENPPCLLAPDETSWQRTVAAGLTARLDELSLDDLLERIARLSPELRGQLLNRLQELVRRADIFAILRSQEATVCMDADAVAR</sequence>
<keyword evidence="2" id="KW-1185">Reference proteome</keyword>
<gene>
    <name evidence="1" type="ORF">CKO31_05890</name>
</gene>
<evidence type="ECO:0000313" key="2">
    <source>
        <dbReference type="Proteomes" id="UP000748752"/>
    </source>
</evidence>
<name>A0ABS1CEH1_9GAMM</name>
<reference evidence="1 2" key="1">
    <citation type="journal article" date="2020" name="Microorganisms">
        <title>Osmotic Adaptation and Compatible Solute Biosynthesis of Phototrophic Bacteria as Revealed from Genome Analyses.</title>
        <authorList>
            <person name="Imhoff J.F."/>
            <person name="Rahn T."/>
            <person name="Kunzel S."/>
            <person name="Keller A."/>
            <person name="Neulinger S.C."/>
        </authorList>
    </citation>
    <scope>NUCLEOTIDE SEQUENCE [LARGE SCALE GENOMIC DNA]</scope>
    <source>
        <strain evidence="1 2">DSM 6210</strain>
    </source>
</reference>